<dbReference type="PROSITE" id="PS50943">
    <property type="entry name" value="HTH_CROC1"/>
    <property type="match status" value="1"/>
</dbReference>
<dbReference type="AlphaFoldDB" id="A0A1G9C211"/>
<dbReference type="InterPro" id="IPR010982">
    <property type="entry name" value="Lambda_DNA-bd_dom_sf"/>
</dbReference>
<dbReference type="SMART" id="SM00530">
    <property type="entry name" value="HTH_XRE"/>
    <property type="match status" value="1"/>
</dbReference>
<protein>
    <submittedName>
        <fullName evidence="2">Transcriptional regulator, contains XRE-family HTH domain</fullName>
    </submittedName>
</protein>
<dbReference type="Gene3D" id="1.10.260.40">
    <property type="entry name" value="lambda repressor-like DNA-binding domains"/>
    <property type="match status" value="1"/>
</dbReference>
<dbReference type="CDD" id="cd00093">
    <property type="entry name" value="HTH_XRE"/>
    <property type="match status" value="1"/>
</dbReference>
<dbReference type="Pfam" id="PF19054">
    <property type="entry name" value="DUF5753"/>
    <property type="match status" value="1"/>
</dbReference>
<evidence type="ECO:0000313" key="3">
    <source>
        <dbReference type="Proteomes" id="UP000199213"/>
    </source>
</evidence>
<keyword evidence="3" id="KW-1185">Reference proteome</keyword>
<organism evidence="2 3">
    <name type="scientific">Actinopolyspora mzabensis</name>
    <dbReference type="NCBI Taxonomy" id="995066"/>
    <lineage>
        <taxon>Bacteria</taxon>
        <taxon>Bacillati</taxon>
        <taxon>Actinomycetota</taxon>
        <taxon>Actinomycetes</taxon>
        <taxon>Actinopolysporales</taxon>
        <taxon>Actinopolysporaceae</taxon>
        <taxon>Actinopolyspora</taxon>
    </lineage>
</organism>
<gene>
    <name evidence="2" type="ORF">SAMN04487820_10842</name>
</gene>
<dbReference type="Pfam" id="PF13560">
    <property type="entry name" value="HTH_31"/>
    <property type="match status" value="1"/>
</dbReference>
<sequence>MRPTVRSRRLGSRLKSYRTSNGLSGTELADRVGIHQATWSKIEAGKAKLSPPVLAATAEALHIPEEFVAQLDTLRRKAEEPGWWQDYGDILSEAVQLLIELEADASWIRTYEGDLVPGLLQTREYAERVITAVSPHIRVADIDRYLELRMRRQRRLSDGVRLTAVVGEAAIRQRIGGRAVMREQLRHLEKMVETHDVTIQIVPFTADAHAALGESFAIIQWPDETTPEAVYADGVTSWTVHERDGVIRSYVHALSSVQSQALSPRESLDLVHSVFEELS</sequence>
<feature type="domain" description="HTH cro/C1-type" evidence="1">
    <location>
        <begin position="14"/>
        <end position="67"/>
    </location>
</feature>
<dbReference type="SUPFAM" id="SSF47413">
    <property type="entry name" value="lambda repressor-like DNA-binding domains"/>
    <property type="match status" value="1"/>
</dbReference>
<name>A0A1G9C211_ACTMZ</name>
<dbReference type="EMBL" id="FNFM01000008">
    <property type="protein sequence ID" value="SDK45295.1"/>
    <property type="molecule type" value="Genomic_DNA"/>
</dbReference>
<dbReference type="Proteomes" id="UP000199213">
    <property type="component" value="Unassembled WGS sequence"/>
</dbReference>
<proteinExistence type="predicted"/>
<evidence type="ECO:0000259" key="1">
    <source>
        <dbReference type="PROSITE" id="PS50943"/>
    </source>
</evidence>
<reference evidence="3" key="1">
    <citation type="submission" date="2016-10" db="EMBL/GenBank/DDBJ databases">
        <authorList>
            <person name="Varghese N."/>
            <person name="Submissions S."/>
        </authorList>
    </citation>
    <scope>NUCLEOTIDE SEQUENCE [LARGE SCALE GENOMIC DNA]</scope>
    <source>
        <strain evidence="3">DSM 45460</strain>
    </source>
</reference>
<evidence type="ECO:0000313" key="2">
    <source>
        <dbReference type="EMBL" id="SDK45295.1"/>
    </source>
</evidence>
<dbReference type="GO" id="GO:0003677">
    <property type="term" value="F:DNA binding"/>
    <property type="evidence" value="ECO:0007669"/>
    <property type="project" value="InterPro"/>
</dbReference>
<dbReference type="InterPro" id="IPR043917">
    <property type="entry name" value="DUF5753"/>
</dbReference>
<dbReference type="InterPro" id="IPR001387">
    <property type="entry name" value="Cro/C1-type_HTH"/>
</dbReference>
<accession>A0A1G9C211</accession>